<keyword evidence="5" id="KW-1185">Reference proteome</keyword>
<evidence type="ECO:0000313" key="5">
    <source>
        <dbReference type="Proteomes" id="UP001597189"/>
    </source>
</evidence>
<evidence type="ECO:0000256" key="2">
    <source>
        <dbReference type="PROSITE-ProRule" id="PRU00335"/>
    </source>
</evidence>
<proteinExistence type="predicted"/>
<dbReference type="Gene3D" id="1.10.357.10">
    <property type="entry name" value="Tetracycline Repressor, domain 2"/>
    <property type="match status" value="1"/>
</dbReference>
<sequence>METDAKRLATEVKIQRTFIQLVTTVGFDRLTVQRLSQAAQINRGTFYLHYLDKYDLLTHLENDLVTQVQEIFQRYPKPGTGATTTDAFGQLFTYLYRQRQLAVVLLNSPASQLRGRVKTLILTVIGPATASPISPAIARELVAQGILDFVGNWLGQEPVSSPEQAYTLFKQTRSLSPQQLLGGTE</sequence>
<keyword evidence="1 2" id="KW-0238">DNA-binding</keyword>
<dbReference type="InterPro" id="IPR001647">
    <property type="entry name" value="HTH_TetR"/>
</dbReference>
<organism evidence="4 5">
    <name type="scientific">Levilactobacillus lanxiensis</name>
    <dbReference type="NCBI Taxonomy" id="2799568"/>
    <lineage>
        <taxon>Bacteria</taxon>
        <taxon>Bacillati</taxon>
        <taxon>Bacillota</taxon>
        <taxon>Bacilli</taxon>
        <taxon>Lactobacillales</taxon>
        <taxon>Lactobacillaceae</taxon>
        <taxon>Levilactobacillus</taxon>
    </lineage>
</organism>
<dbReference type="Proteomes" id="UP001597189">
    <property type="component" value="Unassembled WGS sequence"/>
</dbReference>
<evidence type="ECO:0000256" key="1">
    <source>
        <dbReference type="ARBA" id="ARBA00023125"/>
    </source>
</evidence>
<dbReference type="EMBL" id="JBHTOD010000018">
    <property type="protein sequence ID" value="MFD1456708.1"/>
    <property type="molecule type" value="Genomic_DNA"/>
</dbReference>
<dbReference type="SUPFAM" id="SSF46689">
    <property type="entry name" value="Homeodomain-like"/>
    <property type="match status" value="1"/>
</dbReference>
<accession>A0ABW4D7V6</accession>
<dbReference type="PROSITE" id="PS50977">
    <property type="entry name" value="HTH_TETR_2"/>
    <property type="match status" value="1"/>
</dbReference>
<comment type="caution">
    <text evidence="4">The sequence shown here is derived from an EMBL/GenBank/DDBJ whole genome shotgun (WGS) entry which is preliminary data.</text>
</comment>
<dbReference type="PANTHER" id="PTHR43479">
    <property type="entry name" value="ACREF/ENVCD OPERON REPRESSOR-RELATED"/>
    <property type="match status" value="1"/>
</dbReference>
<feature type="domain" description="HTH tetR-type" evidence="3">
    <location>
        <begin position="8"/>
        <end position="68"/>
    </location>
</feature>
<dbReference type="PANTHER" id="PTHR43479:SF7">
    <property type="entry name" value="TETR-FAMILY TRANSCRIPTIONAL REGULATOR"/>
    <property type="match status" value="1"/>
</dbReference>
<gene>
    <name evidence="4" type="ORF">ACFQ44_13695</name>
</gene>
<feature type="DNA-binding region" description="H-T-H motif" evidence="2">
    <location>
        <begin position="31"/>
        <end position="50"/>
    </location>
</feature>
<dbReference type="InterPro" id="IPR050624">
    <property type="entry name" value="HTH-type_Tx_Regulator"/>
</dbReference>
<dbReference type="Pfam" id="PF00440">
    <property type="entry name" value="TetR_N"/>
    <property type="match status" value="1"/>
</dbReference>
<dbReference type="InterPro" id="IPR009057">
    <property type="entry name" value="Homeodomain-like_sf"/>
</dbReference>
<evidence type="ECO:0000259" key="3">
    <source>
        <dbReference type="PROSITE" id="PS50977"/>
    </source>
</evidence>
<name>A0ABW4D7V6_9LACO</name>
<protein>
    <submittedName>
        <fullName evidence="4">TetR/AcrR family transcriptional regulator</fullName>
    </submittedName>
</protein>
<dbReference type="RefSeq" id="WP_203647188.1">
    <property type="nucleotide sequence ID" value="NZ_BOLN01000018.1"/>
</dbReference>
<reference evidence="5" key="1">
    <citation type="journal article" date="2019" name="Int. J. Syst. Evol. Microbiol.">
        <title>The Global Catalogue of Microorganisms (GCM) 10K type strain sequencing project: providing services to taxonomists for standard genome sequencing and annotation.</title>
        <authorList>
            <consortium name="The Broad Institute Genomics Platform"/>
            <consortium name="The Broad Institute Genome Sequencing Center for Infectious Disease"/>
            <person name="Wu L."/>
            <person name="Ma J."/>
        </authorList>
    </citation>
    <scope>NUCLEOTIDE SEQUENCE [LARGE SCALE GENOMIC DNA]</scope>
    <source>
        <strain evidence="5">CCM 8979</strain>
    </source>
</reference>
<evidence type="ECO:0000313" key="4">
    <source>
        <dbReference type="EMBL" id="MFD1456708.1"/>
    </source>
</evidence>